<reference evidence="1 2" key="1">
    <citation type="submission" date="2017-09" db="EMBL/GenBank/DDBJ databases">
        <title>Depth-based differentiation of microbial function through sediment-hosted aquifers and enrichment of novel symbionts in the deep terrestrial subsurface.</title>
        <authorList>
            <person name="Probst A.J."/>
            <person name="Ladd B."/>
            <person name="Jarett J.K."/>
            <person name="Geller-Mcgrath D.E."/>
            <person name="Sieber C.M."/>
            <person name="Emerson J.B."/>
            <person name="Anantharaman K."/>
            <person name="Thomas B.C."/>
            <person name="Malmstrom R."/>
            <person name="Stieglmeier M."/>
            <person name="Klingl A."/>
            <person name="Woyke T."/>
            <person name="Ryan C.M."/>
            <person name="Banfield J.F."/>
        </authorList>
    </citation>
    <scope>NUCLEOTIDE SEQUENCE [LARGE SCALE GENOMIC DNA]</scope>
    <source>
        <strain evidence="1">CG08_land_8_20_14_0_20_45_16</strain>
    </source>
</reference>
<gene>
    <name evidence="1" type="ORF">COT42_01595</name>
</gene>
<evidence type="ECO:0000313" key="1">
    <source>
        <dbReference type="EMBL" id="PIS31254.1"/>
    </source>
</evidence>
<protein>
    <submittedName>
        <fullName evidence="1">Uncharacterized protein</fullName>
    </submittedName>
</protein>
<dbReference type="Proteomes" id="UP000231343">
    <property type="component" value="Unassembled WGS sequence"/>
</dbReference>
<evidence type="ECO:0000313" key="2">
    <source>
        <dbReference type="Proteomes" id="UP000231343"/>
    </source>
</evidence>
<organism evidence="1 2">
    <name type="scientific">Candidatus Saganbacteria bacterium CG08_land_8_20_14_0_20_45_16</name>
    <dbReference type="NCBI Taxonomy" id="2014293"/>
    <lineage>
        <taxon>Bacteria</taxon>
        <taxon>Bacillati</taxon>
        <taxon>Saganbacteria</taxon>
    </lineage>
</organism>
<name>A0A2H0Y148_UNCSA</name>
<sequence length="506" mass="53727">MDKTPETTIATEMFDGVIKDQFSTLTVDQGTMAELKNLVVDDTENLVNNDLLTLPSMSTTNKTQVDAAAGGIAENNGNAEKAFQKLRLENLGQSAITENDANKAAKYINEIILNGAGTGYLIPREITEAFAQAFLNGTSKTVAEVITAVDEAVTGTALNSSNIITSFGTRLQEIKTQYDGLTVGLSDEALTQPEYLVFDAANPLVITASATLDVGQQIALKNFIAANFLSPGQAIDNTTFASNLGYLSATGVSTSTPFFEDVNLYYGSYGGWKVGGTTQIFTPAGSTVESVTLLSASGTTVVTLSADGTNVYRLSNSDGPVVTAGTNRFTLAALLTDTSTITTPVTVEMVGIPEPSVTLIDGTAIANPGDPIQYYQLTNVGERKPVFCWSTTEVGSVAIPAGYSWAYTTEITVYGATSGATTLEVDPDTGRLSLSDTERATMEYSSLSDLGALYTNNSFISPITFLSELNSQPVAYRFYLQRILLNDQGKFNGIAAGNFTFMRYAP</sequence>
<dbReference type="EMBL" id="PEYM01000030">
    <property type="protein sequence ID" value="PIS31254.1"/>
    <property type="molecule type" value="Genomic_DNA"/>
</dbReference>
<comment type="caution">
    <text evidence="1">The sequence shown here is derived from an EMBL/GenBank/DDBJ whole genome shotgun (WGS) entry which is preliminary data.</text>
</comment>
<proteinExistence type="predicted"/>
<accession>A0A2H0Y148</accession>
<dbReference type="AlphaFoldDB" id="A0A2H0Y148"/>